<organism evidence="5 6">
    <name type="scientific">Rehmannia glutinosa</name>
    <name type="common">Chinese foxglove</name>
    <dbReference type="NCBI Taxonomy" id="99300"/>
    <lineage>
        <taxon>Eukaryota</taxon>
        <taxon>Viridiplantae</taxon>
        <taxon>Streptophyta</taxon>
        <taxon>Embryophyta</taxon>
        <taxon>Tracheophyta</taxon>
        <taxon>Spermatophyta</taxon>
        <taxon>Magnoliopsida</taxon>
        <taxon>eudicotyledons</taxon>
        <taxon>Gunneridae</taxon>
        <taxon>Pentapetalae</taxon>
        <taxon>asterids</taxon>
        <taxon>lamiids</taxon>
        <taxon>Lamiales</taxon>
        <taxon>Orobanchaceae</taxon>
        <taxon>Rehmannieae</taxon>
        <taxon>Rehmannia</taxon>
    </lineage>
</organism>
<dbReference type="PANTHER" id="PTHR48006">
    <property type="entry name" value="LEUCINE-RICH REPEAT-CONTAINING PROTEIN DDB_G0281931-RELATED"/>
    <property type="match status" value="1"/>
</dbReference>
<evidence type="ECO:0000256" key="1">
    <source>
        <dbReference type="ARBA" id="ARBA00004479"/>
    </source>
</evidence>
<sequence>MEVGCMKFKLPSLFLITLFCVKAFSLPSPGDPGCRLNFSTFPYRPQGGCTNVKEKLKDWNGFPKSSCCQNALIVFANALALQAYNDPSGNIFLGQDQWNNCSGPFRSQPNVSAQTCGFDSFFYESGKCSTLELQNIDQNVVDRCSRFSSSSFDDACGDCTSAITEALDKMLDDYKVKGSYTEKATCLVGIIVSVIAGKMNGTSGTDDFVRCLPDLAVPEKVNYIKLNNSVAEALLAVILVMIGLTAIITLIKYVTKNQKQEKKPLSNKDFADTCSGLYRFSKLEIENAINYATEKKCLGRGSAGQVYKGMLPSGQLVAIKHIYKSNTSDSFTREIDGLSRVRHPNLVCLFGCCIEDGEQYLVYEYCSNGNLAQHLLRKDTVLTWELRVKILRDCAFALKYLHNHIDGCIVHRDIKLTNILLTHNMEPKLSDFGLAKMLGMEESKVFTDVRGTIGYMDPEYMSNAKLTCASDIYSFGIVTLQLLSGQRVIELDLDARDQLTRKAKDVNMGKRPLTDFQDPRMRGNVISVDFESILQIAVLCVASSSTGRPTIDLVFDELEKAWKNTQREMKARMEKSLLATTPSKSLEVIRV</sequence>
<comment type="caution">
    <text evidence="5">The sequence shown here is derived from an EMBL/GenBank/DDBJ whole genome shotgun (WGS) entry which is preliminary data.</text>
</comment>
<keyword evidence="6" id="KW-1185">Reference proteome</keyword>
<dbReference type="InterPro" id="IPR008271">
    <property type="entry name" value="Ser/Thr_kinase_AS"/>
</dbReference>
<dbReference type="InterPro" id="IPR000719">
    <property type="entry name" value="Prot_kinase_dom"/>
</dbReference>
<keyword evidence="2" id="KW-1133">Transmembrane helix</keyword>
<evidence type="ECO:0000256" key="2">
    <source>
        <dbReference type="SAM" id="Phobius"/>
    </source>
</evidence>
<feature type="domain" description="Protein kinase" evidence="4">
    <location>
        <begin position="292"/>
        <end position="563"/>
    </location>
</feature>
<accession>A0ABR0VME2</accession>
<dbReference type="InterPro" id="IPR051824">
    <property type="entry name" value="LRR_Rcpt-Like_S/T_Kinase"/>
</dbReference>
<dbReference type="SUPFAM" id="SSF56112">
    <property type="entry name" value="Protein kinase-like (PK-like)"/>
    <property type="match status" value="1"/>
</dbReference>
<name>A0ABR0VME2_REHGL</name>
<feature type="chain" id="PRO_5046502155" description="Protein kinase domain-containing protein" evidence="3">
    <location>
        <begin position="24"/>
        <end position="591"/>
    </location>
</feature>
<dbReference type="Proteomes" id="UP001318860">
    <property type="component" value="Unassembled WGS sequence"/>
</dbReference>
<evidence type="ECO:0000256" key="3">
    <source>
        <dbReference type="SAM" id="SignalP"/>
    </source>
</evidence>
<dbReference type="Gene3D" id="3.30.200.20">
    <property type="entry name" value="Phosphorylase Kinase, domain 1"/>
    <property type="match status" value="1"/>
</dbReference>
<dbReference type="EMBL" id="JABTTQ020001041">
    <property type="protein sequence ID" value="KAK6136363.1"/>
    <property type="molecule type" value="Genomic_DNA"/>
</dbReference>
<feature type="signal peptide" evidence="3">
    <location>
        <begin position="1"/>
        <end position="23"/>
    </location>
</feature>
<dbReference type="InterPro" id="IPR011009">
    <property type="entry name" value="Kinase-like_dom_sf"/>
</dbReference>
<dbReference type="Gene3D" id="1.10.510.10">
    <property type="entry name" value="Transferase(Phosphotransferase) domain 1"/>
    <property type="match status" value="1"/>
</dbReference>
<protein>
    <recommendedName>
        <fullName evidence="4">Protein kinase domain-containing protein</fullName>
    </recommendedName>
</protein>
<dbReference type="SMART" id="SM00220">
    <property type="entry name" value="S_TKc"/>
    <property type="match status" value="1"/>
</dbReference>
<dbReference type="PROSITE" id="PS00108">
    <property type="entry name" value="PROTEIN_KINASE_ST"/>
    <property type="match status" value="1"/>
</dbReference>
<evidence type="ECO:0000313" key="5">
    <source>
        <dbReference type="EMBL" id="KAK6136363.1"/>
    </source>
</evidence>
<dbReference type="Pfam" id="PF00069">
    <property type="entry name" value="Pkinase"/>
    <property type="match status" value="1"/>
</dbReference>
<reference evidence="5 6" key="1">
    <citation type="journal article" date="2021" name="Comput. Struct. Biotechnol. J.">
        <title>De novo genome assembly of the potent medicinal plant Rehmannia glutinosa using nanopore technology.</title>
        <authorList>
            <person name="Ma L."/>
            <person name="Dong C."/>
            <person name="Song C."/>
            <person name="Wang X."/>
            <person name="Zheng X."/>
            <person name="Niu Y."/>
            <person name="Chen S."/>
            <person name="Feng W."/>
        </authorList>
    </citation>
    <scope>NUCLEOTIDE SEQUENCE [LARGE SCALE GENOMIC DNA]</scope>
    <source>
        <strain evidence="5">DH-2019</strain>
    </source>
</reference>
<dbReference type="PROSITE" id="PS50011">
    <property type="entry name" value="PROTEIN_KINASE_DOM"/>
    <property type="match status" value="1"/>
</dbReference>
<comment type="subcellular location">
    <subcellularLocation>
        <location evidence="1">Membrane</location>
        <topology evidence="1">Single-pass type I membrane protein</topology>
    </subcellularLocation>
</comment>
<keyword evidence="2" id="KW-0812">Transmembrane</keyword>
<keyword evidence="2" id="KW-0472">Membrane</keyword>
<keyword evidence="3" id="KW-0732">Signal</keyword>
<gene>
    <name evidence="5" type="ORF">DH2020_029893</name>
</gene>
<evidence type="ECO:0000259" key="4">
    <source>
        <dbReference type="PROSITE" id="PS50011"/>
    </source>
</evidence>
<evidence type="ECO:0000313" key="6">
    <source>
        <dbReference type="Proteomes" id="UP001318860"/>
    </source>
</evidence>
<feature type="transmembrane region" description="Helical" evidence="2">
    <location>
        <begin position="233"/>
        <end position="254"/>
    </location>
</feature>
<dbReference type="PANTHER" id="PTHR48006:SF92">
    <property type="entry name" value="LRR RECEPTOR-LIKE SERINE_THREONINE-PROTEIN KINASE GSO1"/>
    <property type="match status" value="1"/>
</dbReference>
<proteinExistence type="predicted"/>